<dbReference type="SUPFAM" id="SSF53098">
    <property type="entry name" value="Ribonuclease H-like"/>
    <property type="match status" value="1"/>
</dbReference>
<dbReference type="Proteomes" id="UP001597453">
    <property type="component" value="Unassembled WGS sequence"/>
</dbReference>
<dbReference type="InterPro" id="IPR012337">
    <property type="entry name" value="RNaseH-like_sf"/>
</dbReference>
<keyword evidence="6" id="KW-1185">Reference proteome</keyword>
<evidence type="ECO:0000313" key="6">
    <source>
        <dbReference type="Proteomes" id="UP001597453"/>
    </source>
</evidence>
<proteinExistence type="predicted"/>
<dbReference type="NCBIfam" id="NF005927">
    <property type="entry name" value="PRK07942.1"/>
    <property type="match status" value="1"/>
</dbReference>
<keyword evidence="2" id="KW-0378">Hydrolase</keyword>
<evidence type="ECO:0000256" key="1">
    <source>
        <dbReference type="ARBA" id="ARBA00022722"/>
    </source>
</evidence>
<evidence type="ECO:0000313" key="5">
    <source>
        <dbReference type="EMBL" id="MFD2673932.1"/>
    </source>
</evidence>
<sequence>MSDASAVAAPSAQWADRVVVFDTETTGIDPMNDRIVTAFFGILDADGEVERGTDWLADPGIEIPERATAVHGVTTETAQSEGEPAAEVIAKLAKSLEWVARSGLPLVVFNAPYDLTLLAAECNRHGVPFPPLGKQVIDPLVIDRQVDKFRKGKRTLTDSAPVYGVELLDAHDAGADAIASGQVAQAMARKYPDQLAIPLAELHDLQAQWADAQATDFESYMRRQRDPNFTADRGWPIRG</sequence>
<evidence type="ECO:0000259" key="4">
    <source>
        <dbReference type="SMART" id="SM00479"/>
    </source>
</evidence>
<feature type="domain" description="Exonuclease" evidence="4">
    <location>
        <begin position="17"/>
        <end position="193"/>
    </location>
</feature>
<dbReference type="InterPro" id="IPR013520">
    <property type="entry name" value="Ribonucl_H"/>
</dbReference>
<dbReference type="GO" id="GO:0004527">
    <property type="term" value="F:exonuclease activity"/>
    <property type="evidence" value="ECO:0007669"/>
    <property type="project" value="UniProtKB-KW"/>
</dbReference>
<dbReference type="PANTHER" id="PTHR30231:SF4">
    <property type="entry name" value="PROTEIN NEN2"/>
    <property type="match status" value="1"/>
</dbReference>
<dbReference type="Pfam" id="PF00929">
    <property type="entry name" value="RNase_T"/>
    <property type="match status" value="1"/>
</dbReference>
<evidence type="ECO:0000256" key="2">
    <source>
        <dbReference type="ARBA" id="ARBA00022801"/>
    </source>
</evidence>
<keyword evidence="3 5" id="KW-0269">Exonuclease</keyword>
<dbReference type="InterPro" id="IPR036397">
    <property type="entry name" value="RNaseH_sf"/>
</dbReference>
<dbReference type="Gene3D" id="3.30.420.10">
    <property type="entry name" value="Ribonuclease H-like superfamily/Ribonuclease H"/>
    <property type="match status" value="1"/>
</dbReference>
<evidence type="ECO:0000256" key="3">
    <source>
        <dbReference type="ARBA" id="ARBA00022839"/>
    </source>
</evidence>
<dbReference type="PANTHER" id="PTHR30231">
    <property type="entry name" value="DNA POLYMERASE III SUBUNIT EPSILON"/>
    <property type="match status" value="1"/>
</dbReference>
<protein>
    <submittedName>
        <fullName evidence="5">3'-5' exonuclease</fullName>
    </submittedName>
</protein>
<dbReference type="CDD" id="cd06127">
    <property type="entry name" value="DEDDh"/>
    <property type="match status" value="1"/>
</dbReference>
<name>A0ABW5RIQ1_9MICO</name>
<keyword evidence="1" id="KW-0540">Nuclease</keyword>
<dbReference type="RefSeq" id="WP_083524376.1">
    <property type="nucleotide sequence ID" value="NZ_JBHUNF010000001.1"/>
</dbReference>
<dbReference type="SMART" id="SM00479">
    <property type="entry name" value="EXOIII"/>
    <property type="match status" value="1"/>
</dbReference>
<accession>A0ABW5RIQ1</accession>
<comment type="caution">
    <text evidence="5">The sequence shown here is derived from an EMBL/GenBank/DDBJ whole genome shotgun (WGS) entry which is preliminary data.</text>
</comment>
<reference evidence="6" key="1">
    <citation type="journal article" date="2019" name="Int. J. Syst. Evol. Microbiol.">
        <title>The Global Catalogue of Microorganisms (GCM) 10K type strain sequencing project: providing services to taxonomists for standard genome sequencing and annotation.</title>
        <authorList>
            <consortium name="The Broad Institute Genomics Platform"/>
            <consortium name="The Broad Institute Genome Sequencing Center for Infectious Disease"/>
            <person name="Wu L."/>
            <person name="Ma J."/>
        </authorList>
    </citation>
    <scope>NUCLEOTIDE SEQUENCE [LARGE SCALE GENOMIC DNA]</scope>
    <source>
        <strain evidence="6">TISTR 1511</strain>
    </source>
</reference>
<dbReference type="EMBL" id="JBHUNF010000001">
    <property type="protein sequence ID" value="MFD2673932.1"/>
    <property type="molecule type" value="Genomic_DNA"/>
</dbReference>
<gene>
    <name evidence="5" type="ORF">ACFSUQ_01235</name>
</gene>
<organism evidence="5 6">
    <name type="scientific">Gulosibacter bifidus</name>
    <dbReference type="NCBI Taxonomy" id="272239"/>
    <lineage>
        <taxon>Bacteria</taxon>
        <taxon>Bacillati</taxon>
        <taxon>Actinomycetota</taxon>
        <taxon>Actinomycetes</taxon>
        <taxon>Micrococcales</taxon>
        <taxon>Microbacteriaceae</taxon>
        <taxon>Gulosibacter</taxon>
    </lineage>
</organism>